<name>A0A1Y4L0A3_9FIRM</name>
<protein>
    <submittedName>
        <fullName evidence="2">Pyridoxamine 5'-phosphate oxidase</fullName>
    </submittedName>
</protein>
<dbReference type="Proteomes" id="UP000195897">
    <property type="component" value="Unassembled WGS sequence"/>
</dbReference>
<proteinExistence type="predicted"/>
<dbReference type="RefSeq" id="WP_087374826.1">
    <property type="nucleotide sequence ID" value="NZ_NFKK01000030.1"/>
</dbReference>
<gene>
    <name evidence="2" type="ORF">B5F17_14025</name>
</gene>
<dbReference type="EMBL" id="NFKK01000030">
    <property type="protein sequence ID" value="OUP50248.1"/>
    <property type="molecule type" value="Genomic_DNA"/>
</dbReference>
<dbReference type="SUPFAM" id="SSF50475">
    <property type="entry name" value="FMN-binding split barrel"/>
    <property type="match status" value="1"/>
</dbReference>
<feature type="domain" description="Pyridoxamine 5'-phosphate oxidase N-terminal" evidence="1">
    <location>
        <begin position="3"/>
        <end position="94"/>
    </location>
</feature>
<sequence length="133" mass="14976">MNEVVKFLQENPVQYLATVGRDGKAKCRPFMFAGELGGKLWFCTNNQKDVYKDMQINPNIEVSVSSPAYAWIRLSGEAVFENNMDAKKMCIQNPIVKGQYGDATNPIFEVFYLKNAHAVIADFSGNPPKEYTL</sequence>
<evidence type="ECO:0000259" key="1">
    <source>
        <dbReference type="Pfam" id="PF01243"/>
    </source>
</evidence>
<evidence type="ECO:0000313" key="2">
    <source>
        <dbReference type="EMBL" id="OUP50248.1"/>
    </source>
</evidence>
<dbReference type="InterPro" id="IPR012349">
    <property type="entry name" value="Split_barrel_FMN-bd"/>
</dbReference>
<dbReference type="Gene3D" id="2.30.110.10">
    <property type="entry name" value="Electron Transport, Fmn-binding Protein, Chain A"/>
    <property type="match status" value="1"/>
</dbReference>
<comment type="caution">
    <text evidence="2">The sequence shown here is derived from an EMBL/GenBank/DDBJ whole genome shotgun (WGS) entry which is preliminary data.</text>
</comment>
<dbReference type="PANTHER" id="PTHR34818">
    <property type="entry name" value="PROTEIN BLI-3"/>
    <property type="match status" value="1"/>
</dbReference>
<accession>A0A1Y4L0A3</accession>
<dbReference type="PANTHER" id="PTHR34818:SF1">
    <property type="entry name" value="PROTEIN BLI-3"/>
    <property type="match status" value="1"/>
</dbReference>
<organism evidence="2 3">
    <name type="scientific">Butyricicoccus pullicaecorum</name>
    <dbReference type="NCBI Taxonomy" id="501571"/>
    <lineage>
        <taxon>Bacteria</taxon>
        <taxon>Bacillati</taxon>
        <taxon>Bacillota</taxon>
        <taxon>Clostridia</taxon>
        <taxon>Eubacteriales</taxon>
        <taxon>Butyricicoccaceae</taxon>
        <taxon>Butyricicoccus</taxon>
    </lineage>
</organism>
<reference evidence="3" key="1">
    <citation type="submission" date="2017-04" db="EMBL/GenBank/DDBJ databases">
        <title>Function of individual gut microbiota members based on whole genome sequencing of pure cultures obtained from chicken caecum.</title>
        <authorList>
            <person name="Medvecky M."/>
            <person name="Cejkova D."/>
            <person name="Polansky O."/>
            <person name="Karasova D."/>
            <person name="Kubasova T."/>
            <person name="Cizek A."/>
            <person name="Rychlik I."/>
        </authorList>
    </citation>
    <scope>NUCLEOTIDE SEQUENCE [LARGE SCALE GENOMIC DNA]</scope>
    <source>
        <strain evidence="3">An180</strain>
    </source>
</reference>
<evidence type="ECO:0000313" key="3">
    <source>
        <dbReference type="Proteomes" id="UP000195897"/>
    </source>
</evidence>
<dbReference type="AlphaFoldDB" id="A0A1Y4L0A3"/>
<dbReference type="Pfam" id="PF01243">
    <property type="entry name" value="PNPOx_N"/>
    <property type="match status" value="1"/>
</dbReference>
<dbReference type="InterPro" id="IPR052917">
    <property type="entry name" value="Stress-Dev_Protein"/>
</dbReference>
<dbReference type="InterPro" id="IPR011576">
    <property type="entry name" value="Pyridox_Oxase_N"/>
</dbReference>